<evidence type="ECO:0000256" key="5">
    <source>
        <dbReference type="ARBA" id="ARBA00023014"/>
    </source>
</evidence>
<dbReference type="InterPro" id="IPR009010">
    <property type="entry name" value="Asp_de-COase-like_dom_sf"/>
</dbReference>
<comment type="cofactor">
    <cofactor evidence="1">
        <name>Mo-bis(molybdopterin guanine dinucleotide)</name>
        <dbReference type="ChEBI" id="CHEBI:60539"/>
    </cofactor>
</comment>
<dbReference type="InterPro" id="IPR050612">
    <property type="entry name" value="Prok_Mopterin_Oxidored"/>
</dbReference>
<dbReference type="PROSITE" id="PS51669">
    <property type="entry name" value="4FE4S_MOW_BIS_MGD"/>
    <property type="match status" value="1"/>
</dbReference>
<dbReference type="EMBL" id="CP104064">
    <property type="protein sequence ID" value="WAH36992.1"/>
    <property type="molecule type" value="Genomic_DNA"/>
</dbReference>
<feature type="domain" description="4Fe-4S Mo/W bis-MGD-type" evidence="6">
    <location>
        <begin position="1"/>
        <end position="57"/>
    </location>
</feature>
<accession>A0ABY6Z2C5</accession>
<dbReference type="Pfam" id="PF01568">
    <property type="entry name" value="Molydop_binding"/>
    <property type="match status" value="1"/>
</dbReference>
<name>A0ABY6Z2C5_9BACL</name>
<proteinExistence type="inferred from homology"/>
<keyword evidence="4" id="KW-0408">Iron</keyword>
<dbReference type="Proteomes" id="UP001164803">
    <property type="component" value="Chromosome"/>
</dbReference>
<evidence type="ECO:0000256" key="4">
    <source>
        <dbReference type="ARBA" id="ARBA00023004"/>
    </source>
</evidence>
<evidence type="ECO:0000313" key="8">
    <source>
        <dbReference type="Proteomes" id="UP001164803"/>
    </source>
</evidence>
<evidence type="ECO:0000259" key="6">
    <source>
        <dbReference type="PROSITE" id="PS51669"/>
    </source>
</evidence>
<gene>
    <name evidence="7" type="ORF">NZD86_23020</name>
</gene>
<evidence type="ECO:0000256" key="1">
    <source>
        <dbReference type="ARBA" id="ARBA00001942"/>
    </source>
</evidence>
<dbReference type="SUPFAM" id="SSF50692">
    <property type="entry name" value="ADC-like"/>
    <property type="match status" value="1"/>
</dbReference>
<keyword evidence="3" id="KW-0479">Metal-binding</keyword>
<dbReference type="Gene3D" id="3.40.228.10">
    <property type="entry name" value="Dimethylsulfoxide Reductase, domain 2"/>
    <property type="match status" value="1"/>
</dbReference>
<dbReference type="CDD" id="cd02766">
    <property type="entry name" value="MopB_3"/>
    <property type="match status" value="1"/>
</dbReference>
<evidence type="ECO:0000256" key="3">
    <source>
        <dbReference type="ARBA" id="ARBA00022723"/>
    </source>
</evidence>
<dbReference type="SMART" id="SM00926">
    <property type="entry name" value="Molybdop_Fe4S4"/>
    <property type="match status" value="1"/>
</dbReference>
<keyword evidence="5" id="KW-0411">Iron-sulfur</keyword>
<dbReference type="RefSeq" id="WP_268044420.1">
    <property type="nucleotide sequence ID" value="NZ_CP104064.1"/>
</dbReference>
<reference evidence="7" key="1">
    <citation type="submission" date="2022-08" db="EMBL/GenBank/DDBJ databases">
        <title>Alicyclobacillus dauci DSM2870, complete genome.</title>
        <authorList>
            <person name="Wang Q."/>
            <person name="Cai R."/>
            <person name="Wang Z."/>
        </authorList>
    </citation>
    <scope>NUCLEOTIDE SEQUENCE</scope>
    <source>
        <strain evidence="7">DSM 28700</strain>
    </source>
</reference>
<dbReference type="SUPFAM" id="SSF53706">
    <property type="entry name" value="Formate dehydrogenase/DMSO reductase, domains 1-3"/>
    <property type="match status" value="1"/>
</dbReference>
<dbReference type="InterPro" id="IPR006656">
    <property type="entry name" value="Mopterin_OxRdtase"/>
</dbReference>
<protein>
    <submittedName>
        <fullName evidence="7">Molybdopterin-dependent oxidoreductase</fullName>
    </submittedName>
</protein>
<keyword evidence="8" id="KW-1185">Reference proteome</keyword>
<evidence type="ECO:0000256" key="2">
    <source>
        <dbReference type="ARBA" id="ARBA00010312"/>
    </source>
</evidence>
<sequence>MKIKTACPLDCYDGCSVIATVEDGKIIRLDGNPDHPITRGALCNRGRRLGERRDSDKRILHPMKKVAGEWVQISWERAIREIAAEIQETLSSDGHHAILHAFDWGSGAVLKSLNQRFFYQLGGCTETVGSLCWEAGLEAQRYDFGQARSHAPDDMVRHSQVIVVWGRNVATTNVHMMPFIKQSQARGAKLVVVNPLPTDIARRADFCVVPRPGTDAILALGVLRVCRDKGYVSETFLTDRSIGWDQLAATLDTYTLDFVSSTTDVPATDIERLADAYGRMGPVTTLLGLGMQRYAGGGNAIRAIDALAAATGNVGVPGGGVNYAQRGMASFFDEDSLTGRRAADVREFFRGTQAEEILASNPPIRMMFVTRTNPLTQVPDTELLKRAYGQIPCKVVIDTFMTKTAEMADYFLPCTNVMEEEDVTFTTMWHAYVSYIRPVVPPRGEAKPEWQIFRDLAEAMGRPDMMEGDVSTWLERILSPMLEDDHALTTLRSNGFMRLPIEDVPWADGSFMTPSGKFEFASEIAGQDGHSPVATYIPPVAGHGNEQYPYTLLTIHPRKHENSQREAVASEIDVPVVELSDQVAREKGIVQGGTVRVFNAKASVVCTANIVTGGHPYTVKLESGWWGQGVTINSFTDARRADFGQQTAQYDCACDVEATSPEASSKME</sequence>
<dbReference type="Pfam" id="PF00384">
    <property type="entry name" value="Molybdopterin"/>
    <property type="match status" value="1"/>
</dbReference>
<dbReference type="Pfam" id="PF04879">
    <property type="entry name" value="Molybdop_Fe4S4"/>
    <property type="match status" value="1"/>
</dbReference>
<dbReference type="Gene3D" id="2.20.25.90">
    <property type="entry name" value="ADC-like domains"/>
    <property type="match status" value="1"/>
</dbReference>
<dbReference type="Gene3D" id="2.40.40.20">
    <property type="match status" value="1"/>
</dbReference>
<comment type="similarity">
    <text evidence="2">Belongs to the prokaryotic molybdopterin-containing oxidoreductase family.</text>
</comment>
<evidence type="ECO:0000313" key="7">
    <source>
        <dbReference type="EMBL" id="WAH36992.1"/>
    </source>
</evidence>
<dbReference type="InterPro" id="IPR006657">
    <property type="entry name" value="MoPterin_dinucl-bd_dom"/>
</dbReference>
<organism evidence="7 8">
    <name type="scientific">Alicyclobacillus dauci</name>
    <dbReference type="NCBI Taxonomy" id="1475485"/>
    <lineage>
        <taxon>Bacteria</taxon>
        <taxon>Bacillati</taxon>
        <taxon>Bacillota</taxon>
        <taxon>Bacilli</taxon>
        <taxon>Bacillales</taxon>
        <taxon>Alicyclobacillaceae</taxon>
        <taxon>Alicyclobacillus</taxon>
    </lineage>
</organism>
<dbReference type="Gene3D" id="3.40.50.740">
    <property type="match status" value="1"/>
</dbReference>
<dbReference type="PANTHER" id="PTHR43742">
    <property type="entry name" value="TRIMETHYLAMINE-N-OXIDE REDUCTASE"/>
    <property type="match status" value="1"/>
</dbReference>
<dbReference type="PANTHER" id="PTHR43742:SF6">
    <property type="entry name" value="OXIDOREDUCTASE YYAE-RELATED"/>
    <property type="match status" value="1"/>
</dbReference>
<dbReference type="InterPro" id="IPR006963">
    <property type="entry name" value="Mopterin_OxRdtase_4Fe-4S_dom"/>
</dbReference>
<dbReference type="Gene3D" id="3.30.2070.10">
    <property type="entry name" value="Formate dehydrogenase/DMSO reductase"/>
    <property type="match status" value="1"/>
</dbReference>